<evidence type="ECO:0000256" key="4">
    <source>
        <dbReference type="SAM" id="SignalP"/>
    </source>
</evidence>
<dbReference type="PANTHER" id="PTHR43640:SF1">
    <property type="entry name" value="THIOREDOXIN-DEPENDENT PEROXIREDOXIN"/>
    <property type="match status" value="1"/>
</dbReference>
<comment type="subcellular location">
    <subcellularLocation>
        <location evidence="1">Cell envelope</location>
    </subcellularLocation>
</comment>
<dbReference type="PANTHER" id="PTHR43640">
    <property type="entry name" value="OS07G0260300 PROTEIN"/>
    <property type="match status" value="1"/>
</dbReference>
<organism evidence="6 7">
    <name type="scientific">Panacibacter ginsenosidivorans</name>
    <dbReference type="NCBI Taxonomy" id="1813871"/>
    <lineage>
        <taxon>Bacteria</taxon>
        <taxon>Pseudomonadati</taxon>
        <taxon>Bacteroidota</taxon>
        <taxon>Chitinophagia</taxon>
        <taxon>Chitinophagales</taxon>
        <taxon>Chitinophagaceae</taxon>
        <taxon>Panacibacter</taxon>
    </lineage>
</organism>
<dbReference type="GO" id="GO:0016209">
    <property type="term" value="F:antioxidant activity"/>
    <property type="evidence" value="ECO:0007669"/>
    <property type="project" value="InterPro"/>
</dbReference>
<proteinExistence type="predicted"/>
<evidence type="ECO:0000313" key="7">
    <source>
        <dbReference type="Proteomes" id="UP000321533"/>
    </source>
</evidence>
<dbReference type="InterPro" id="IPR036249">
    <property type="entry name" value="Thioredoxin-like_sf"/>
</dbReference>
<dbReference type="KEGG" id="pgin:FRZ67_18005"/>
<dbReference type="CDD" id="cd02966">
    <property type="entry name" value="TlpA_like_family"/>
    <property type="match status" value="1"/>
</dbReference>
<evidence type="ECO:0000256" key="1">
    <source>
        <dbReference type="ARBA" id="ARBA00004196"/>
    </source>
</evidence>
<keyword evidence="3" id="KW-0676">Redox-active center</keyword>
<sequence length="369" mass="41870">MPVTFFCLLVFCNTAIAAGDHPTLAIGSNAPDFKLTGTDDKIYTLSSFSKADILVIVFTCNHCPTAQAYEDRLIQLTKDYAAKKVAVVAIMPNDPKAIRLDELGYTDMSDSFEEMKLRAKQKQYNFPYLYDGETQSVAQAYGPAATPHVFIFDKTRKLRYQGRIDDVEKPSKTPHNFDTRNAIDALLAGKELAVQTTKVFGCSIKWAEKESWLQKANEDWAKEPVAIDTIDVQGIKDLVKNNSDKLRLINVWATWCGPCVAEFSEFITMNRMYRNRDFEFISVSADEPENKDKVMKFLQKKQASATNYIFSGDDKYKLIEAIDPNWQGALPYTILVEPGGKIVYAKQGQIDPQEMKRMIVDDKFIGRYY</sequence>
<dbReference type="GO" id="GO:0016491">
    <property type="term" value="F:oxidoreductase activity"/>
    <property type="evidence" value="ECO:0007669"/>
    <property type="project" value="InterPro"/>
</dbReference>
<evidence type="ECO:0000256" key="3">
    <source>
        <dbReference type="ARBA" id="ARBA00023284"/>
    </source>
</evidence>
<dbReference type="EMBL" id="CP042435">
    <property type="protein sequence ID" value="QEC69114.1"/>
    <property type="molecule type" value="Genomic_DNA"/>
</dbReference>
<dbReference type="GO" id="GO:0017004">
    <property type="term" value="P:cytochrome complex assembly"/>
    <property type="evidence" value="ECO:0007669"/>
    <property type="project" value="UniProtKB-KW"/>
</dbReference>
<dbReference type="InterPro" id="IPR013766">
    <property type="entry name" value="Thioredoxin_domain"/>
</dbReference>
<dbReference type="Gene3D" id="3.40.30.10">
    <property type="entry name" value="Glutaredoxin"/>
    <property type="match status" value="2"/>
</dbReference>
<dbReference type="Pfam" id="PF00578">
    <property type="entry name" value="AhpC-TSA"/>
    <property type="match status" value="1"/>
</dbReference>
<keyword evidence="4" id="KW-0732">Signal</keyword>
<dbReference type="GO" id="GO:0030313">
    <property type="term" value="C:cell envelope"/>
    <property type="evidence" value="ECO:0007669"/>
    <property type="project" value="UniProtKB-SubCell"/>
</dbReference>
<dbReference type="InterPro" id="IPR047262">
    <property type="entry name" value="PRX-like1"/>
</dbReference>
<dbReference type="CDD" id="cd02969">
    <property type="entry name" value="PRX_like1"/>
    <property type="match status" value="1"/>
</dbReference>
<dbReference type="PROSITE" id="PS00194">
    <property type="entry name" value="THIOREDOXIN_1"/>
    <property type="match status" value="1"/>
</dbReference>
<name>A0A5B8VCD7_9BACT</name>
<protein>
    <submittedName>
        <fullName evidence="6">Redoxin domain-containing protein</fullName>
    </submittedName>
</protein>
<accession>A0A5B8VCD7</accession>
<reference evidence="6 7" key="1">
    <citation type="journal article" date="2016" name="Int. J. Syst. Evol. Microbiol.">
        <title>Panacibacter ginsenosidivorans gen. nov., sp. nov., with ginsenoside converting activity isolated from soil of a ginseng field.</title>
        <authorList>
            <person name="Siddiqi M.Z."/>
            <person name="Muhammad Shafi S."/>
            <person name="Choi K.D."/>
            <person name="Im W.T."/>
        </authorList>
    </citation>
    <scope>NUCLEOTIDE SEQUENCE [LARGE SCALE GENOMIC DNA]</scope>
    <source>
        <strain evidence="6 7">Gsoil1550</strain>
    </source>
</reference>
<dbReference type="SUPFAM" id="SSF52833">
    <property type="entry name" value="Thioredoxin-like"/>
    <property type="match status" value="2"/>
</dbReference>
<keyword evidence="2" id="KW-0201">Cytochrome c-type biogenesis</keyword>
<dbReference type="PROSITE" id="PS51352">
    <property type="entry name" value="THIOREDOXIN_2"/>
    <property type="match status" value="2"/>
</dbReference>
<feature type="signal peptide" evidence="4">
    <location>
        <begin position="1"/>
        <end position="17"/>
    </location>
</feature>
<evidence type="ECO:0000256" key="2">
    <source>
        <dbReference type="ARBA" id="ARBA00022748"/>
    </source>
</evidence>
<feature type="chain" id="PRO_5022960717" evidence="4">
    <location>
        <begin position="18"/>
        <end position="369"/>
    </location>
</feature>
<dbReference type="Pfam" id="PF08534">
    <property type="entry name" value="Redoxin"/>
    <property type="match status" value="1"/>
</dbReference>
<evidence type="ECO:0000313" key="6">
    <source>
        <dbReference type="EMBL" id="QEC69114.1"/>
    </source>
</evidence>
<dbReference type="Proteomes" id="UP000321533">
    <property type="component" value="Chromosome"/>
</dbReference>
<dbReference type="OrthoDB" id="9809746at2"/>
<feature type="domain" description="Thioredoxin" evidence="5">
    <location>
        <begin position="210"/>
        <end position="364"/>
    </location>
</feature>
<dbReference type="InterPro" id="IPR000866">
    <property type="entry name" value="AhpC/TSA"/>
</dbReference>
<evidence type="ECO:0000259" key="5">
    <source>
        <dbReference type="PROSITE" id="PS51352"/>
    </source>
</evidence>
<dbReference type="AlphaFoldDB" id="A0A5B8VCD7"/>
<gene>
    <name evidence="6" type="ORF">FRZ67_18005</name>
</gene>
<dbReference type="InterPro" id="IPR013740">
    <property type="entry name" value="Redoxin"/>
</dbReference>
<feature type="domain" description="Thioredoxin" evidence="5">
    <location>
        <begin position="24"/>
        <end position="188"/>
    </location>
</feature>
<dbReference type="InterPro" id="IPR017937">
    <property type="entry name" value="Thioredoxin_CS"/>
</dbReference>
<keyword evidence="7" id="KW-1185">Reference proteome</keyword>